<dbReference type="PANTHER" id="PTHR33064:SF37">
    <property type="entry name" value="RIBONUCLEASE H"/>
    <property type="match status" value="1"/>
</dbReference>
<dbReference type="CDD" id="cd01647">
    <property type="entry name" value="RT_LTR"/>
    <property type="match status" value="1"/>
</dbReference>
<evidence type="ECO:0000313" key="11">
    <source>
        <dbReference type="EMBL" id="BBN69483.1"/>
    </source>
</evidence>
<dbReference type="GO" id="GO:0006508">
    <property type="term" value="P:proteolysis"/>
    <property type="evidence" value="ECO:0007669"/>
    <property type="project" value="UniProtKB-KW"/>
</dbReference>
<dbReference type="GO" id="GO:0008233">
    <property type="term" value="F:peptidase activity"/>
    <property type="evidence" value="ECO:0007669"/>
    <property type="project" value="UniProtKB-KW"/>
</dbReference>
<evidence type="ECO:0000256" key="7">
    <source>
        <dbReference type="ARBA" id="ARBA00022918"/>
    </source>
</evidence>
<keyword evidence="3" id="KW-0548">Nucleotidyltransferase</keyword>
<gene>
    <name evidence="11" type="ORF">Prudu_969S000200</name>
</gene>
<dbReference type="InterPro" id="IPR043502">
    <property type="entry name" value="DNA/RNA_pol_sf"/>
</dbReference>
<feature type="region of interest" description="Disordered" evidence="8">
    <location>
        <begin position="81"/>
        <end position="106"/>
    </location>
</feature>
<dbReference type="FunFam" id="3.10.10.10:FF:000007">
    <property type="entry name" value="Retrovirus-related Pol polyprotein from transposon 17.6-like Protein"/>
    <property type="match status" value="1"/>
</dbReference>
<evidence type="ECO:0000259" key="10">
    <source>
        <dbReference type="Pfam" id="PF17919"/>
    </source>
</evidence>
<protein>
    <recommendedName>
        <fullName evidence="12">Reverse transcriptase domain-containing protein</fullName>
    </recommendedName>
</protein>
<dbReference type="GO" id="GO:0004519">
    <property type="term" value="F:endonuclease activity"/>
    <property type="evidence" value="ECO:0007669"/>
    <property type="project" value="UniProtKB-KW"/>
</dbReference>
<evidence type="ECO:0000256" key="4">
    <source>
        <dbReference type="ARBA" id="ARBA00022722"/>
    </source>
</evidence>
<evidence type="ECO:0000256" key="2">
    <source>
        <dbReference type="ARBA" id="ARBA00022679"/>
    </source>
</evidence>
<keyword evidence="5" id="KW-0255">Endonuclease</keyword>
<organism evidence="11">
    <name type="scientific">Prunus dulcis</name>
    <name type="common">Almond</name>
    <name type="synonym">Amygdalus dulcis</name>
    <dbReference type="NCBI Taxonomy" id="3755"/>
    <lineage>
        <taxon>Eukaryota</taxon>
        <taxon>Viridiplantae</taxon>
        <taxon>Streptophyta</taxon>
        <taxon>Embryophyta</taxon>
        <taxon>Tracheophyta</taxon>
        <taxon>Spermatophyta</taxon>
        <taxon>Magnoliopsida</taxon>
        <taxon>eudicotyledons</taxon>
        <taxon>Gunneridae</taxon>
        <taxon>Pentapetalae</taxon>
        <taxon>rosids</taxon>
        <taxon>fabids</taxon>
        <taxon>Rosales</taxon>
        <taxon>Rosaceae</taxon>
        <taxon>Amygdaloideae</taxon>
        <taxon>Amygdaleae</taxon>
        <taxon>Prunus</taxon>
    </lineage>
</organism>
<evidence type="ECO:0000256" key="5">
    <source>
        <dbReference type="ARBA" id="ARBA00022759"/>
    </source>
</evidence>
<feature type="region of interest" description="Disordered" evidence="8">
    <location>
        <begin position="853"/>
        <end position="880"/>
    </location>
</feature>
<keyword evidence="7" id="KW-0695">RNA-directed DNA polymerase</keyword>
<name>A0A5H2XN24_PRUDU</name>
<dbReference type="InterPro" id="IPR051320">
    <property type="entry name" value="Viral_Replic_Matur_Polypro"/>
</dbReference>
<feature type="region of interest" description="Disordered" evidence="8">
    <location>
        <begin position="972"/>
        <end position="1002"/>
    </location>
</feature>
<proteinExistence type="predicted"/>
<evidence type="ECO:0000259" key="9">
    <source>
        <dbReference type="Pfam" id="PF00078"/>
    </source>
</evidence>
<dbReference type="EMBL" id="AP021306">
    <property type="protein sequence ID" value="BBN69483.1"/>
    <property type="molecule type" value="Genomic_DNA"/>
</dbReference>
<reference evidence="11" key="1">
    <citation type="journal article" date="2019" name="Science">
        <title>Mutation of a bHLH transcription factor allowed almond domestication.</title>
        <authorList>
            <person name="Sanchez-Perez R."/>
            <person name="Pavan S."/>
            <person name="Mazzeo R."/>
            <person name="Moldovan C."/>
            <person name="Aiese Cigliano R."/>
            <person name="Del Cueto J."/>
            <person name="Ricciardi F."/>
            <person name="Lotti C."/>
            <person name="Ricciardi L."/>
            <person name="Dicenta F."/>
            <person name="Lopez-Marques R.L."/>
            <person name="Lindberg Moller B."/>
        </authorList>
    </citation>
    <scope>NUCLEOTIDE SEQUENCE</scope>
</reference>
<dbReference type="SUPFAM" id="SSF56672">
    <property type="entry name" value="DNA/RNA polymerases"/>
    <property type="match status" value="1"/>
</dbReference>
<dbReference type="PANTHER" id="PTHR33064">
    <property type="entry name" value="POL PROTEIN"/>
    <property type="match status" value="1"/>
</dbReference>
<sequence length="1138" mass="132596">MVYSPKDQTLLIQSCTPDANIRIPHTVKWSDITLPTDWTLVTESQPMPIQRSLNNLDYIRQYMDGSVKINFQHQPRSTVHLQQLPTPSPSKRHEPARHSSASSSTTVRDLEIEKDLIDLKIASLKKKDQVSHPCYGPPPVENNEPEPKPDSPTQSDFLANEIAAAHLPLEETRIAIQVIFVKNAIISKYRKSFRHNDEPDEFYKKKNIPLRKDGQKYLGTRKMLALRLLSHKLQTENHDIRQVLNALLEKEPIKENSPPSSPKYESGKEEHAVNLIKQVNFRKWYSKVTISVKDYEFHVVALFDSGADLNCIKEGLIPTKYYMKSTESLRTASGKSLQLNYEIPKAHKNIIRKSKSPWSCPAFYVQKNAELERGSPRLVINYKPLNSVLEWIRYPIPNKRDLIKRLDKAIHEHDRYKTAFVTPFGHYEWNVMPFGLKNAPSEFQNIMNEIFNTYSHFSIVYIDDVLIFSESIEQHWKHLHTFLHTNPPPWSSIHTDIVLQIKRHVKTLPCLGIPTSTSFKIVETDASDIGYGGILKQKSESDSSEQIVRFHSATSHCIAYLLSSFPKSSPYVLRNTANLLIIDSHIPTSMSPAQIAVYHFPPGFHYLPHSPYKSLKFYREILHETKSVDIKPIRDKTDPTKIIYHSLYIHQILHPKSWGSRPHELRTLPSKYQYNYADYVEAWYYIFLHQTPEFSHSWFINFDNKFKNTELPYWFLHWWDTHGPKSDIIPSAVLELISYFSQKYKLPERDLFFPIDLLFFTKYKLPWIMKWNYTVNWENRFFSRQFFVKWWDRFEVHRITDYVYKDFPQVPDRTPKPKHEPTSSSDTILTVDGKSKTELQDLAQQLLLRASQMHDDDAESETSSSCQPAQPTPERPVRDHVLKNNLKNERTNMNFQALNKSPKDQTLLIQSCTPDANIRIPHTVKWSDITLPTDWTLVTESQPMPVQRSLNNLDYIRQYMDGSVKINFQHQPRSTVHLQQLPTPSPSKRYEPARHSSASSSTTVRDLEIEKDLIDLKIASLKKKDQVSHPCYGPPPVENNEPELKPNSPTQSDFLASEIATAHVYDIHNCLNVLKRDEPFRIDWYKLEKHTLDPINLPRRSNYHKAIPDRNKRNEIHQAWKDYMRTAKEPYVPGGINI</sequence>
<dbReference type="GO" id="GO:0003964">
    <property type="term" value="F:RNA-directed DNA polymerase activity"/>
    <property type="evidence" value="ECO:0007669"/>
    <property type="project" value="UniProtKB-KW"/>
</dbReference>
<feature type="region of interest" description="Disordered" evidence="8">
    <location>
        <begin position="1025"/>
        <end position="1049"/>
    </location>
</feature>
<dbReference type="Gene3D" id="3.10.10.10">
    <property type="entry name" value="HIV Type 1 Reverse Transcriptase, subunit A, domain 1"/>
    <property type="match status" value="1"/>
</dbReference>
<dbReference type="AlphaFoldDB" id="A0A5H2XN24"/>
<dbReference type="Pfam" id="PF00078">
    <property type="entry name" value="RVT_1"/>
    <property type="match status" value="1"/>
</dbReference>
<feature type="region of interest" description="Disordered" evidence="8">
    <location>
        <begin position="810"/>
        <end position="830"/>
    </location>
</feature>
<accession>A0A5H2XN24</accession>
<feature type="domain" description="Reverse transcriptase" evidence="9">
    <location>
        <begin position="411"/>
        <end position="483"/>
    </location>
</feature>
<keyword evidence="6" id="KW-0378">Hydrolase</keyword>
<feature type="compositionally biased region" description="Polar residues" evidence="8">
    <location>
        <begin position="972"/>
        <end position="982"/>
    </location>
</feature>
<feature type="region of interest" description="Disordered" evidence="8">
    <location>
        <begin position="128"/>
        <end position="155"/>
    </location>
</feature>
<keyword evidence="1" id="KW-0645">Protease</keyword>
<dbReference type="Pfam" id="PF17919">
    <property type="entry name" value="RT_RNaseH_2"/>
    <property type="match status" value="1"/>
</dbReference>
<keyword evidence="2" id="KW-0808">Transferase</keyword>
<keyword evidence="4" id="KW-0540">Nuclease</keyword>
<feature type="domain" description="Reverse transcriptase/retrotransposon-derived protein RNase H-like" evidence="10">
    <location>
        <begin position="490"/>
        <end position="554"/>
    </location>
</feature>
<evidence type="ECO:0000256" key="1">
    <source>
        <dbReference type="ARBA" id="ARBA00022670"/>
    </source>
</evidence>
<dbReference type="InterPro" id="IPR041577">
    <property type="entry name" value="RT_RNaseH_2"/>
</dbReference>
<evidence type="ECO:0008006" key="12">
    <source>
        <dbReference type="Google" id="ProtNLM"/>
    </source>
</evidence>
<dbReference type="InterPro" id="IPR000477">
    <property type="entry name" value="RT_dom"/>
</dbReference>
<evidence type="ECO:0000256" key="6">
    <source>
        <dbReference type="ARBA" id="ARBA00022801"/>
    </source>
</evidence>
<evidence type="ECO:0000256" key="3">
    <source>
        <dbReference type="ARBA" id="ARBA00022695"/>
    </source>
</evidence>
<evidence type="ECO:0000256" key="8">
    <source>
        <dbReference type="SAM" id="MobiDB-lite"/>
    </source>
</evidence>